<proteinExistence type="predicted"/>
<feature type="compositionally biased region" description="Low complexity" evidence="5">
    <location>
        <begin position="409"/>
        <end position="439"/>
    </location>
</feature>
<dbReference type="eggNOG" id="COG3170">
    <property type="taxonomic scope" value="Bacteria"/>
</dbReference>
<dbReference type="RefSeq" id="WP_013257731.1">
    <property type="nucleotide sequence ID" value="NC_014365.1"/>
</dbReference>
<evidence type="ECO:0000313" key="9">
    <source>
        <dbReference type="Proteomes" id="UP000009047"/>
    </source>
</evidence>
<dbReference type="Proteomes" id="UP000009047">
    <property type="component" value="Chromosome"/>
</dbReference>
<evidence type="ECO:0000256" key="6">
    <source>
        <dbReference type="SAM" id="SignalP"/>
    </source>
</evidence>
<dbReference type="Pfam" id="PF13525">
    <property type="entry name" value="YfiO"/>
    <property type="match status" value="1"/>
</dbReference>
<evidence type="ECO:0000256" key="5">
    <source>
        <dbReference type="SAM" id="MobiDB-lite"/>
    </source>
</evidence>
<evidence type="ECO:0000256" key="4">
    <source>
        <dbReference type="PROSITE-ProRule" id="PRU00339"/>
    </source>
</evidence>
<feature type="repeat" description="TPR" evidence="4">
    <location>
        <begin position="640"/>
        <end position="673"/>
    </location>
</feature>
<feature type="signal peptide" evidence="6">
    <location>
        <begin position="1"/>
        <end position="19"/>
    </location>
</feature>
<feature type="repeat" description="TPR" evidence="4">
    <location>
        <begin position="761"/>
        <end position="794"/>
    </location>
</feature>
<feature type="domain" description="Outer membrane lipoprotein BamD-like" evidence="7">
    <location>
        <begin position="450"/>
        <end position="563"/>
    </location>
</feature>
<feature type="compositionally biased region" description="Pro residues" evidence="5">
    <location>
        <begin position="368"/>
        <end position="378"/>
    </location>
</feature>
<evidence type="ECO:0000259" key="7">
    <source>
        <dbReference type="Pfam" id="PF13525"/>
    </source>
</evidence>
<protein>
    <submittedName>
        <fullName evidence="8">Tetratricopeptide TPR_2 repeat protein</fullName>
    </submittedName>
</protein>
<keyword evidence="9" id="KW-1185">Reference proteome</keyword>
<evidence type="ECO:0000256" key="1">
    <source>
        <dbReference type="ARBA" id="ARBA00022729"/>
    </source>
</evidence>
<feature type="compositionally biased region" description="Low complexity" evidence="5">
    <location>
        <begin position="379"/>
        <end position="389"/>
    </location>
</feature>
<dbReference type="KEGG" id="dbr:Deba_0907"/>
<feature type="compositionally biased region" description="Pro residues" evidence="5">
    <location>
        <begin position="128"/>
        <end position="138"/>
    </location>
</feature>
<feature type="repeat" description="TPR" evidence="4">
    <location>
        <begin position="565"/>
        <end position="598"/>
    </location>
</feature>
<reference evidence="8 9" key="1">
    <citation type="journal article" date="2010" name="Stand. Genomic Sci.">
        <title>Complete genome sequence of Desulfarculus baarsii type strain (2st14).</title>
        <authorList>
            <person name="Sun H."/>
            <person name="Spring S."/>
            <person name="Lapidus A."/>
            <person name="Davenport K."/>
            <person name="Del Rio T.G."/>
            <person name="Tice H."/>
            <person name="Nolan M."/>
            <person name="Copeland A."/>
            <person name="Cheng J.F."/>
            <person name="Lucas S."/>
            <person name="Tapia R."/>
            <person name="Goodwin L."/>
            <person name="Pitluck S."/>
            <person name="Ivanova N."/>
            <person name="Pagani I."/>
            <person name="Mavromatis K."/>
            <person name="Ovchinnikova G."/>
            <person name="Pati A."/>
            <person name="Chen A."/>
            <person name="Palaniappan K."/>
            <person name="Hauser L."/>
            <person name="Chang Y.J."/>
            <person name="Jeffries C.D."/>
            <person name="Detter J.C."/>
            <person name="Han C."/>
            <person name="Rohde M."/>
            <person name="Brambilla E."/>
            <person name="Goker M."/>
            <person name="Woyke T."/>
            <person name="Bristow J."/>
            <person name="Eisen J.A."/>
            <person name="Markowitz V."/>
            <person name="Hugenholtz P."/>
            <person name="Kyrpides N.C."/>
            <person name="Klenk H.P."/>
            <person name="Land M."/>
        </authorList>
    </citation>
    <scope>NUCLEOTIDE SEQUENCE [LARGE SCALE GENOMIC DNA]</scope>
    <source>
        <strain evidence="9">ATCC 33931 / DSM 2075 / LMG 7858 / VKM B-1802 / 2st14</strain>
    </source>
</reference>
<feature type="repeat" description="TPR" evidence="4">
    <location>
        <begin position="448"/>
        <end position="481"/>
    </location>
</feature>
<gene>
    <name evidence="8" type="ordered locus">Deba_0907</name>
</gene>
<dbReference type="EMBL" id="CP002085">
    <property type="protein sequence ID" value="ADK84277.1"/>
    <property type="molecule type" value="Genomic_DNA"/>
</dbReference>
<dbReference type="PANTHER" id="PTHR45586:SF1">
    <property type="entry name" value="LIPOPOLYSACCHARIDE ASSEMBLY PROTEIN B"/>
    <property type="match status" value="1"/>
</dbReference>
<feature type="chain" id="PRO_5003150347" evidence="6">
    <location>
        <begin position="20"/>
        <end position="1085"/>
    </location>
</feature>
<organism evidence="8 9">
    <name type="scientific">Desulfarculus baarsii (strain ATCC 33931 / DSM 2075 / LMG 7858 / VKM B-1802 / 2st14)</name>
    <dbReference type="NCBI Taxonomy" id="644282"/>
    <lineage>
        <taxon>Bacteria</taxon>
        <taxon>Pseudomonadati</taxon>
        <taxon>Thermodesulfobacteriota</taxon>
        <taxon>Desulfarculia</taxon>
        <taxon>Desulfarculales</taxon>
        <taxon>Desulfarculaceae</taxon>
        <taxon>Desulfarculus</taxon>
    </lineage>
</organism>
<dbReference type="SUPFAM" id="SSF48452">
    <property type="entry name" value="TPR-like"/>
    <property type="match status" value="3"/>
</dbReference>
<dbReference type="InterPro" id="IPR011990">
    <property type="entry name" value="TPR-like_helical_dom_sf"/>
</dbReference>
<dbReference type="InterPro" id="IPR039565">
    <property type="entry name" value="BamD-like"/>
</dbReference>
<feature type="repeat" description="TPR" evidence="4">
    <location>
        <begin position="912"/>
        <end position="945"/>
    </location>
</feature>
<dbReference type="Gene3D" id="1.25.40.10">
    <property type="entry name" value="Tetratricopeptide repeat domain"/>
    <property type="match status" value="5"/>
</dbReference>
<keyword evidence="3 4" id="KW-0802">TPR repeat</keyword>
<dbReference type="eggNOG" id="COG0457">
    <property type="taxonomic scope" value="Bacteria"/>
</dbReference>
<evidence type="ECO:0000256" key="2">
    <source>
        <dbReference type="ARBA" id="ARBA00022737"/>
    </source>
</evidence>
<keyword evidence="1 6" id="KW-0732">Signal</keyword>
<dbReference type="eggNOG" id="COG4105">
    <property type="taxonomic scope" value="Bacteria"/>
</dbReference>
<evidence type="ECO:0000313" key="8">
    <source>
        <dbReference type="EMBL" id="ADK84277.1"/>
    </source>
</evidence>
<dbReference type="Pfam" id="PF13176">
    <property type="entry name" value="TPR_7"/>
    <property type="match status" value="1"/>
</dbReference>
<feature type="compositionally biased region" description="Pro residues" evidence="5">
    <location>
        <begin position="274"/>
        <end position="300"/>
    </location>
</feature>
<dbReference type="Pfam" id="PF13174">
    <property type="entry name" value="TPR_6"/>
    <property type="match status" value="2"/>
</dbReference>
<feature type="region of interest" description="Disordered" evidence="5">
    <location>
        <begin position="365"/>
        <end position="444"/>
    </location>
</feature>
<feature type="region of interest" description="Disordered" evidence="5">
    <location>
        <begin position="116"/>
        <end position="157"/>
    </location>
</feature>
<name>E1QFE1_DESB2</name>
<dbReference type="AlphaFoldDB" id="E1QFE1"/>
<accession>E1QFE1</accession>
<keyword evidence="2" id="KW-0677">Repeat</keyword>
<dbReference type="OrthoDB" id="5468987at2"/>
<evidence type="ECO:0000256" key="3">
    <source>
        <dbReference type="ARBA" id="ARBA00022803"/>
    </source>
</evidence>
<feature type="region of interest" description="Disordered" evidence="5">
    <location>
        <begin position="258"/>
        <end position="333"/>
    </location>
</feature>
<dbReference type="InterPro" id="IPR051012">
    <property type="entry name" value="CellSynth/LPSAsmb/PSIAsmb"/>
</dbReference>
<dbReference type="PROSITE" id="PS50005">
    <property type="entry name" value="TPR"/>
    <property type="match status" value="5"/>
</dbReference>
<dbReference type="PANTHER" id="PTHR45586">
    <property type="entry name" value="TPR REPEAT-CONTAINING PROTEIN PA4667"/>
    <property type="match status" value="1"/>
</dbReference>
<dbReference type="Pfam" id="PF13432">
    <property type="entry name" value="TPR_16"/>
    <property type="match status" value="1"/>
</dbReference>
<dbReference type="STRING" id="644282.Deba_0907"/>
<dbReference type="HOGENOM" id="CLU_285412_0_0_7"/>
<dbReference type="InterPro" id="IPR019734">
    <property type="entry name" value="TPR_rpt"/>
</dbReference>
<dbReference type="SMART" id="SM00028">
    <property type="entry name" value="TPR"/>
    <property type="match status" value="9"/>
</dbReference>
<sequence>MFFALALVALAFSAWPAAAARLTDVSVTQSGGATRLVLRADGPLRFQLDLTGPESIEIALAETIMAAELPAVPQGLIGDIGLDRRGDDLVLAVRFSQPGVTVLPIYDAPAKRLTIELGGRPGQEERLAPPPEPEPSATPAPTAEPAATPTPPTQVAPAAATAPLVRAVRVVSHDGFTRVALLADGPIEASFQAEGQVGWLRLKRGGLAPDASWDRPDRRVLGLGVIGRQPLVLRLQLARPAVRHRLFAAEDGRSAVLDLDLDGPPPAASTRQPMPAPPAAAEPTPEPTATPTASPPPPAPEASAPTASPAPPAPEAPKTALAGPVTPAPTPGFSARMELRAQHLARNMPALAAVATIDRREPYLARGPMPPMPTPPALARPRQTATAQPGPTPGPPQDAAQVLAAIKNAQQAAPAQPSTPASQPAPASQATPAPPTAAQEADRQRQIADALLSRGRSALEERDYNQALLAFQELMDRFPKDQAVGEAMFRFADAFYYENERKMAAKFHDVMFNYQRAIDLHPQSDQVPWALLMMGKASMAFGEPFRGMGYFEIVINDYPKSPYVPLALVNRGGAFQEQGKFAMAVAEYERVLASYPQSDYRVDAQWGLAKAYFGMARFRAASDVLLEMAKENPQMHLQNPELLYYLGEAEFQLRDYNKARFYFLWALNIRPDMRDGDIILTRVGDSYGYQGQDRAAREIYAQVIDMYPDTDGALVARIRLAESPEKDIEHPWDIFQVKADLDAYRTYKEIADKYADRQVGQLAKVKLAVYHYKKNEFVKAIDTLEKFLQLNPNTPFRPEVDYTMNLAAIGLLEGLRAENKPMELMDAYLRNRVLLTRPNSNQMLSLLAWAYESTGLYDRAAGLYKVLASRGMVDSKIWLAWAENLAKSGQTKEAVGVLEDIDTANLKGPEITRVRSLLGRMLCLDGQYEKAAKALQELIKGSPNHGGAEADYRALGQSLAALNRPAEALPAFEKAIALLTPMQGPEIDLERYLLAMEAGAAAVASGKLDLGVTHFATAESLAQSPADKAQAMYELSRTYGRLGQSKRMTEVLNDLAKMDLTPWSEMAKGALNDQKLSKRLLQMGK</sequence>